<keyword evidence="1" id="KW-0378">Hydrolase</keyword>
<name>A0A0B2XJH2_LATCU</name>
<evidence type="ECO:0000313" key="1">
    <source>
        <dbReference type="EMBL" id="AXN35466.1"/>
    </source>
</evidence>
<reference evidence="1 2" key="1">
    <citation type="submission" date="2018-07" db="EMBL/GenBank/DDBJ databases">
        <title>Lactobacillus curvatus genome sequence.</title>
        <authorList>
            <person name="Prechtl R."/>
        </authorList>
    </citation>
    <scope>NUCLEOTIDE SEQUENCE [LARGE SCALE GENOMIC DNA]</scope>
    <source>
        <strain evidence="1 2">TMW 1.1928</strain>
    </source>
</reference>
<dbReference type="Pfam" id="PF12146">
    <property type="entry name" value="Hydrolase_4"/>
    <property type="match status" value="1"/>
</dbReference>
<dbReference type="EMBL" id="CP031003">
    <property type="protein sequence ID" value="AXN35466.1"/>
    <property type="molecule type" value="Genomic_DNA"/>
</dbReference>
<gene>
    <name evidence="1" type="ORF">DT351_03455</name>
</gene>
<dbReference type="GO" id="GO:0016787">
    <property type="term" value="F:hydrolase activity"/>
    <property type="evidence" value="ECO:0007669"/>
    <property type="project" value="UniProtKB-KW"/>
</dbReference>
<dbReference type="InterPro" id="IPR022742">
    <property type="entry name" value="Hydrolase_4"/>
</dbReference>
<dbReference type="Proteomes" id="UP000257607">
    <property type="component" value="Chromosome"/>
</dbReference>
<protein>
    <submittedName>
        <fullName evidence="1">Alpha/beta hydrolase</fullName>
    </submittedName>
</protein>
<evidence type="ECO:0000313" key="2">
    <source>
        <dbReference type="Proteomes" id="UP000257607"/>
    </source>
</evidence>
<dbReference type="STRING" id="28038.BCY75_05060"/>
<proteinExistence type="predicted"/>
<dbReference type="OrthoDB" id="9806902at2"/>
<dbReference type="AlphaFoldDB" id="A0A0B2XJH2"/>
<accession>A0A0B2XJH2</accession>
<dbReference type="RefSeq" id="WP_004265713.1">
    <property type="nucleotide sequence ID" value="NZ_CP015493.1"/>
</dbReference>
<dbReference type="PANTHER" id="PTHR11614">
    <property type="entry name" value="PHOSPHOLIPASE-RELATED"/>
    <property type="match status" value="1"/>
</dbReference>
<dbReference type="InterPro" id="IPR051044">
    <property type="entry name" value="MAG_DAG_Lipase"/>
</dbReference>
<dbReference type="Gene3D" id="3.40.50.1820">
    <property type="entry name" value="alpha/beta hydrolase"/>
    <property type="match status" value="1"/>
</dbReference>
<dbReference type="SUPFAM" id="SSF53474">
    <property type="entry name" value="alpha/beta-Hydrolases"/>
    <property type="match status" value="1"/>
</dbReference>
<organism evidence="1 2">
    <name type="scientific">Latilactobacillus curvatus</name>
    <name type="common">Lactobacillus curvatus</name>
    <dbReference type="NCBI Taxonomy" id="28038"/>
    <lineage>
        <taxon>Bacteria</taxon>
        <taxon>Bacillati</taxon>
        <taxon>Bacillota</taxon>
        <taxon>Bacilli</taxon>
        <taxon>Lactobacillales</taxon>
        <taxon>Lactobacillaceae</taxon>
        <taxon>Latilactobacillus</taxon>
    </lineage>
</organism>
<dbReference type="InterPro" id="IPR029058">
    <property type="entry name" value="AB_hydrolase_fold"/>
</dbReference>
<dbReference type="KEGG" id="lcv:FBA2_07165"/>
<sequence>MQKLTVQSTDRIHTLNVVTWFPIQKPVAVVQILTGMAEYIERYDAFAQFLADRGIIVIGHDHIGQGHSVQSNDELGYFGPNGLQTLVNDCTLIGRIVHEEYPELPLFVLGHSMGSMLATQYVKQTEVPITGAIFMGVIDVPFILKPALPIVKLIGAIAAKRPGTVWNNLAFGVYPKRFDAHRPFSWLSYNQANVAAYEQHPLCGYVFSNSGFAMLFTLTELTRHADWQLALQSRPVLVMSGADDPAGGYGRRARHLTNQFKKRTVNNATVRILPHTAHEILLETDATQHYQFIYDWLTKVISESPLTHHSSH</sequence>